<name>A0ABV8UYF7_9BACL</name>
<keyword evidence="2" id="KW-0540">Nuclease</keyword>
<keyword evidence="3" id="KW-0378">Hydrolase</keyword>
<reference evidence="6" key="1">
    <citation type="journal article" date="2019" name="Int. J. Syst. Evol. Microbiol.">
        <title>The Global Catalogue of Microorganisms (GCM) 10K type strain sequencing project: providing services to taxonomists for standard genome sequencing and annotation.</title>
        <authorList>
            <consortium name="The Broad Institute Genomics Platform"/>
            <consortium name="The Broad Institute Genome Sequencing Center for Infectious Disease"/>
            <person name="Wu L."/>
            <person name="Ma J."/>
        </authorList>
    </citation>
    <scope>NUCLEOTIDE SEQUENCE [LARGE SCALE GENOMIC DNA]</scope>
    <source>
        <strain evidence="6">CCUG 50353</strain>
    </source>
</reference>
<evidence type="ECO:0000256" key="1">
    <source>
        <dbReference type="ARBA" id="ARBA00022649"/>
    </source>
</evidence>
<keyword evidence="6" id="KW-1185">Reference proteome</keyword>
<keyword evidence="1" id="KW-1277">Toxin-antitoxin system</keyword>
<evidence type="ECO:0000256" key="4">
    <source>
        <dbReference type="ARBA" id="ARBA00024207"/>
    </source>
</evidence>
<comment type="caution">
    <text evidence="5">The sequence shown here is derived from an EMBL/GenBank/DDBJ whole genome shotgun (WGS) entry which is preliminary data.</text>
</comment>
<evidence type="ECO:0000256" key="2">
    <source>
        <dbReference type="ARBA" id="ARBA00022722"/>
    </source>
</evidence>
<dbReference type="Proteomes" id="UP001595733">
    <property type="component" value="Unassembled WGS sequence"/>
</dbReference>
<dbReference type="Pfam" id="PF01934">
    <property type="entry name" value="HepT-like"/>
    <property type="match status" value="1"/>
</dbReference>
<dbReference type="Gene3D" id="1.20.120.580">
    <property type="entry name" value="bsu32300-like"/>
    <property type="match status" value="1"/>
</dbReference>
<accession>A0ABV8UYF7</accession>
<evidence type="ECO:0000256" key="3">
    <source>
        <dbReference type="ARBA" id="ARBA00022801"/>
    </source>
</evidence>
<dbReference type="RefSeq" id="WP_378142168.1">
    <property type="nucleotide sequence ID" value="NZ_JBHSEF010000023.1"/>
</dbReference>
<protein>
    <submittedName>
        <fullName evidence="5">DUF86 domain-containing protein</fullName>
    </submittedName>
</protein>
<evidence type="ECO:0000313" key="6">
    <source>
        <dbReference type="Proteomes" id="UP001595733"/>
    </source>
</evidence>
<dbReference type="InterPro" id="IPR008201">
    <property type="entry name" value="HepT-like"/>
</dbReference>
<dbReference type="InterPro" id="IPR037038">
    <property type="entry name" value="HepT-like_sf"/>
</dbReference>
<dbReference type="EMBL" id="JBHSEF010000023">
    <property type="protein sequence ID" value="MFC4355636.1"/>
    <property type="molecule type" value="Genomic_DNA"/>
</dbReference>
<comment type="similarity">
    <text evidence="4">Belongs to the HepT RNase toxin family.</text>
</comment>
<organism evidence="5 6">
    <name type="scientific">Chryseomicrobium palamuruense</name>
    <dbReference type="NCBI Taxonomy" id="682973"/>
    <lineage>
        <taxon>Bacteria</taxon>
        <taxon>Bacillati</taxon>
        <taxon>Bacillota</taxon>
        <taxon>Bacilli</taxon>
        <taxon>Bacillales</taxon>
        <taxon>Caryophanaceae</taxon>
        <taxon>Chryseomicrobium</taxon>
    </lineage>
</organism>
<evidence type="ECO:0000313" key="5">
    <source>
        <dbReference type="EMBL" id="MFC4355636.1"/>
    </source>
</evidence>
<sequence>MNMQDVLVNKISTIERCVKRIHQEYNHTPENLIDLTKQDSIVMNIQRAYEATIDLSVHMISERKLGFPKLRMDAFSLLYEDGIIDAKLATSLLRIGEFLSTALKKDTVEEIDILESILTDDIDAFLKFTLLINYRFASSFSY</sequence>
<proteinExistence type="inferred from homology"/>
<dbReference type="NCBIfam" id="NF047751">
    <property type="entry name" value="HepT_toxin"/>
    <property type="match status" value="1"/>
</dbReference>
<gene>
    <name evidence="5" type="ORF">ACFO0S_11285</name>
</gene>